<dbReference type="AlphaFoldDB" id="A0A1C0U2C0"/>
<dbReference type="Gene3D" id="3.90.226.10">
    <property type="entry name" value="2-enoyl-CoA Hydratase, Chain A, domain 1"/>
    <property type="match status" value="2"/>
</dbReference>
<dbReference type="EMBL" id="LOMY01000100">
    <property type="protein sequence ID" value="OCQ52006.1"/>
    <property type="molecule type" value="Genomic_DNA"/>
</dbReference>
<evidence type="ECO:0000313" key="3">
    <source>
        <dbReference type="EMBL" id="OCQ52006.1"/>
    </source>
</evidence>
<protein>
    <submittedName>
        <fullName evidence="3">Methylmalonyl-CoA carboxyltransferase 12S subunit</fullName>
        <ecNumber evidence="3">2.1.3.1</ecNumber>
    </submittedName>
</protein>
<dbReference type="SUPFAM" id="SSF52096">
    <property type="entry name" value="ClpP/crotonase"/>
    <property type="match status" value="2"/>
</dbReference>
<dbReference type="EC" id="2.1.3.1" evidence="3"/>
<dbReference type="GO" id="GO:0009317">
    <property type="term" value="C:acetyl-CoA carboxylase complex"/>
    <property type="evidence" value="ECO:0007669"/>
    <property type="project" value="TreeGrafter"/>
</dbReference>
<dbReference type="Proteomes" id="UP000093476">
    <property type="component" value="Unassembled WGS sequence"/>
</dbReference>
<name>A0A1C0U2C0_9GAMM</name>
<dbReference type="PATRIC" id="fig|286156.4.peg.3179"/>
<dbReference type="STRING" id="286156.Ppb6_02800"/>
<dbReference type="InterPro" id="IPR011763">
    <property type="entry name" value="COA_CT_C"/>
</dbReference>
<dbReference type="PANTHER" id="PTHR43842:SF2">
    <property type="entry name" value="PROPIONYL-COA CARBOXYLASE BETA CHAIN, MITOCHONDRIAL"/>
    <property type="match status" value="1"/>
</dbReference>
<dbReference type="PROSITE" id="PS50989">
    <property type="entry name" value="COA_CT_CTER"/>
    <property type="match status" value="1"/>
</dbReference>
<dbReference type="GO" id="GO:0047154">
    <property type="term" value="F:methylmalonyl-CoA carboxytransferase activity"/>
    <property type="evidence" value="ECO:0007669"/>
    <property type="project" value="UniProtKB-EC"/>
</dbReference>
<dbReference type="InterPro" id="IPR051047">
    <property type="entry name" value="AccD/PCCB"/>
</dbReference>
<proteinExistence type="predicted"/>
<dbReference type="RefSeq" id="WP_065823672.1">
    <property type="nucleotide sequence ID" value="NZ_CAWMQZ010000100.1"/>
</dbReference>
<organism evidence="3 4">
    <name type="scientific">Photorhabdus australis subsp. thailandensis</name>
    <dbReference type="NCBI Taxonomy" id="2805096"/>
    <lineage>
        <taxon>Bacteria</taxon>
        <taxon>Pseudomonadati</taxon>
        <taxon>Pseudomonadota</taxon>
        <taxon>Gammaproteobacteria</taxon>
        <taxon>Enterobacterales</taxon>
        <taxon>Morganellaceae</taxon>
        <taxon>Photorhabdus</taxon>
    </lineage>
</organism>
<keyword evidence="3" id="KW-0808">Transferase</keyword>
<keyword evidence="4" id="KW-1185">Reference proteome</keyword>
<evidence type="ECO:0000313" key="4">
    <source>
        <dbReference type="Proteomes" id="UP000093476"/>
    </source>
</evidence>
<dbReference type="InterPro" id="IPR034733">
    <property type="entry name" value="AcCoA_carboxyl_beta"/>
</dbReference>
<dbReference type="InterPro" id="IPR029045">
    <property type="entry name" value="ClpP/crotonase-like_dom_sf"/>
</dbReference>
<comment type="caution">
    <text evidence="3">The sequence shown here is derived from an EMBL/GenBank/DDBJ whole genome shotgun (WGS) entry which is preliminary data.</text>
</comment>
<accession>A0A1C0U2C0</accession>
<dbReference type="InterPro" id="IPR011762">
    <property type="entry name" value="COA_CT_N"/>
</dbReference>
<dbReference type="Pfam" id="PF01039">
    <property type="entry name" value="Carboxyl_trans"/>
    <property type="match status" value="1"/>
</dbReference>
<evidence type="ECO:0000259" key="2">
    <source>
        <dbReference type="PROSITE" id="PS50989"/>
    </source>
</evidence>
<gene>
    <name evidence="3" type="ORF">Ppb6_02800</name>
</gene>
<dbReference type="PROSITE" id="PS50980">
    <property type="entry name" value="COA_CT_NTER"/>
    <property type="match status" value="1"/>
</dbReference>
<reference evidence="3 4" key="1">
    <citation type="submission" date="2015-12" db="EMBL/GenBank/DDBJ databases">
        <title>Genome comparisons provide insights into the role of secondary metabolites in the pathogenic phase of the Photorhabdus life cycle.</title>
        <authorList>
            <person name="Tobias N.J."/>
            <person name="Mishra B."/>
            <person name="Gupta D.K."/>
            <person name="Thines M."/>
            <person name="Stinear T.P."/>
            <person name="Bode H.B."/>
        </authorList>
    </citation>
    <scope>NUCLEOTIDE SEQUENCE [LARGE SCALE GENOMIC DNA]</scope>
    <source>
        <strain evidence="3 4">PB68.1</strain>
    </source>
</reference>
<sequence length="501" mass="54270">MPELSDTTGIINQQKEVSPANPNYTLIENLLDPGSFSELDALAEHDCILFNADQKKIPGDGISTGYGFINGRPVVVYGHDNQFMGGSSSRIHAVKICKVIDLALRTGVPIIALNQSSGLRIHEGVDANSQFSYVFYKTVQASGVVPQISLILGDCIGGAAYTPALTDFIIMIDKQSTLFLTGPAVIKQATGENVSKEDIGGGLMHASQTGLAHFLVDSALEAISLTRHLLSYLPQNNTETPIVISDSTARQRETPRIEEIVPHDKSLPFDVKEVIAEIVDKETFLEIQQLYARNIITGLARLGGHVIGIVANQPNWLAGCLDIDASEKAARFVRLCDAFGIPLLTLVDVPGYLPGKQQEQGNIIGAGSKLMHAYCEASIPKVAVILRKAYGGAYPTLANRGATDFIYALPDAEISVMGPEGAVNIIFRKIVAAAQEPEKQRELLITEYRQAHASAAYSAKKTYIEGLIPASHLRNRLISSFKILRDKISGHPARRHSNIQL</sequence>
<dbReference type="PANTHER" id="PTHR43842">
    <property type="entry name" value="PROPIONYL-COA CARBOXYLASE BETA CHAIN"/>
    <property type="match status" value="1"/>
</dbReference>
<dbReference type="GO" id="GO:0004658">
    <property type="term" value="F:propionyl-CoA carboxylase activity"/>
    <property type="evidence" value="ECO:0007669"/>
    <property type="project" value="TreeGrafter"/>
</dbReference>
<feature type="domain" description="CoA carboxyltransferase C-terminal" evidence="2">
    <location>
        <begin position="244"/>
        <end position="501"/>
    </location>
</feature>
<feature type="domain" description="CoA carboxyltransferase N-terminal" evidence="1">
    <location>
        <begin position="1"/>
        <end position="245"/>
    </location>
</feature>
<evidence type="ECO:0000259" key="1">
    <source>
        <dbReference type="PROSITE" id="PS50980"/>
    </source>
</evidence>